<dbReference type="Proteomes" id="UP001055156">
    <property type="component" value="Unassembled WGS sequence"/>
</dbReference>
<protein>
    <submittedName>
        <fullName evidence="2">Uncharacterized protein</fullName>
    </submittedName>
</protein>
<name>A0ABQ4T942_METOR</name>
<organism evidence="2 3">
    <name type="scientific">Methylobacterium organophilum</name>
    <dbReference type="NCBI Taxonomy" id="410"/>
    <lineage>
        <taxon>Bacteria</taxon>
        <taxon>Pseudomonadati</taxon>
        <taxon>Pseudomonadota</taxon>
        <taxon>Alphaproteobacteria</taxon>
        <taxon>Hyphomicrobiales</taxon>
        <taxon>Methylobacteriaceae</taxon>
        <taxon>Methylobacterium</taxon>
    </lineage>
</organism>
<proteinExistence type="predicted"/>
<reference evidence="2" key="2">
    <citation type="submission" date="2021-08" db="EMBL/GenBank/DDBJ databases">
        <authorList>
            <person name="Tani A."/>
            <person name="Ola A."/>
            <person name="Ogura Y."/>
            <person name="Katsura K."/>
            <person name="Hayashi T."/>
        </authorList>
    </citation>
    <scope>NUCLEOTIDE SEQUENCE</scope>
    <source>
        <strain evidence="2">NBRC 15689</strain>
    </source>
</reference>
<evidence type="ECO:0000313" key="3">
    <source>
        <dbReference type="Proteomes" id="UP001055156"/>
    </source>
</evidence>
<dbReference type="EMBL" id="BPQV01000005">
    <property type="protein sequence ID" value="GJE27395.1"/>
    <property type="molecule type" value="Genomic_DNA"/>
</dbReference>
<evidence type="ECO:0000313" key="2">
    <source>
        <dbReference type="EMBL" id="GJE27395.1"/>
    </source>
</evidence>
<comment type="caution">
    <text evidence="2">The sequence shown here is derived from an EMBL/GenBank/DDBJ whole genome shotgun (WGS) entry which is preliminary data.</text>
</comment>
<accession>A0ABQ4T942</accession>
<feature type="compositionally biased region" description="Polar residues" evidence="1">
    <location>
        <begin position="24"/>
        <end position="33"/>
    </location>
</feature>
<evidence type="ECO:0000256" key="1">
    <source>
        <dbReference type="SAM" id="MobiDB-lite"/>
    </source>
</evidence>
<sequence length="33" mass="3256">MSRILAAGTAAQAQSYTAPAGLPAQTTHAVSGR</sequence>
<feature type="region of interest" description="Disordered" evidence="1">
    <location>
        <begin position="1"/>
        <end position="33"/>
    </location>
</feature>
<gene>
    <name evidence="2" type="ORF">LKMONMHP_2254</name>
</gene>
<reference evidence="2" key="1">
    <citation type="journal article" date="2021" name="Front. Microbiol.">
        <title>Comprehensive Comparative Genomics and Phenotyping of Methylobacterium Species.</title>
        <authorList>
            <person name="Alessa O."/>
            <person name="Ogura Y."/>
            <person name="Fujitani Y."/>
            <person name="Takami H."/>
            <person name="Hayashi T."/>
            <person name="Sahin N."/>
            <person name="Tani A."/>
        </authorList>
    </citation>
    <scope>NUCLEOTIDE SEQUENCE</scope>
    <source>
        <strain evidence="2">NBRC 15689</strain>
    </source>
</reference>
<keyword evidence="3" id="KW-1185">Reference proteome</keyword>